<dbReference type="Gene3D" id="3.40.50.720">
    <property type="entry name" value="NAD(P)-binding Rossmann-like Domain"/>
    <property type="match status" value="1"/>
</dbReference>
<dbReference type="RefSeq" id="WP_316265423.1">
    <property type="nucleotide sequence ID" value="NZ_AP027742.1"/>
</dbReference>
<dbReference type="InterPro" id="IPR052698">
    <property type="entry name" value="MoCofactor_Util/Proc"/>
</dbReference>
<proteinExistence type="predicted"/>
<organism evidence="3 4">
    <name type="scientific">Claveliimonas bilis</name>
    <dbReference type="NCBI Taxonomy" id="3028070"/>
    <lineage>
        <taxon>Bacteria</taxon>
        <taxon>Bacillati</taxon>
        <taxon>Bacillota</taxon>
        <taxon>Clostridia</taxon>
        <taxon>Lachnospirales</taxon>
        <taxon>Lachnospiraceae</taxon>
        <taxon>Claveliimonas</taxon>
    </lineage>
</organism>
<dbReference type="Pfam" id="PF02625">
    <property type="entry name" value="XdhC_CoxI"/>
    <property type="match status" value="1"/>
</dbReference>
<name>A0ABN6Z3W2_9FIRM</name>
<evidence type="ECO:0000259" key="1">
    <source>
        <dbReference type="Pfam" id="PF02625"/>
    </source>
</evidence>
<keyword evidence="4" id="KW-1185">Reference proteome</keyword>
<accession>A0ABN6Z3W2</accession>
<dbReference type="SUPFAM" id="SSF51735">
    <property type="entry name" value="NAD(P)-binding Rossmann-fold domains"/>
    <property type="match status" value="1"/>
</dbReference>
<dbReference type="PANTHER" id="PTHR30388:SF6">
    <property type="entry name" value="XANTHINE DEHYDROGENASE SUBUNIT A-RELATED"/>
    <property type="match status" value="1"/>
</dbReference>
<protein>
    <submittedName>
        <fullName evidence="3">Xanthine dehydrogenase</fullName>
    </submittedName>
</protein>
<dbReference type="Pfam" id="PF13478">
    <property type="entry name" value="XdhC_C"/>
    <property type="match status" value="1"/>
</dbReference>
<evidence type="ECO:0000313" key="4">
    <source>
        <dbReference type="Proteomes" id="UP001305815"/>
    </source>
</evidence>
<dbReference type="Proteomes" id="UP001305815">
    <property type="component" value="Chromosome"/>
</dbReference>
<evidence type="ECO:0000313" key="3">
    <source>
        <dbReference type="EMBL" id="BDZ78369.1"/>
    </source>
</evidence>
<dbReference type="InterPro" id="IPR036291">
    <property type="entry name" value="NAD(P)-bd_dom_sf"/>
</dbReference>
<dbReference type="PANTHER" id="PTHR30388">
    <property type="entry name" value="ALDEHYDE OXIDOREDUCTASE MOLYBDENUM COFACTOR ASSEMBLY PROTEIN"/>
    <property type="match status" value="1"/>
</dbReference>
<dbReference type="InterPro" id="IPR003777">
    <property type="entry name" value="XdhC_CoxI"/>
</dbReference>
<feature type="domain" description="XdhC Rossmann" evidence="2">
    <location>
        <begin position="60"/>
        <end position="204"/>
    </location>
</feature>
<dbReference type="InterPro" id="IPR027051">
    <property type="entry name" value="XdhC_Rossmann_dom"/>
</dbReference>
<gene>
    <name evidence="3" type="ORF">Lac1_25520</name>
</gene>
<evidence type="ECO:0000259" key="2">
    <source>
        <dbReference type="Pfam" id="PF13478"/>
    </source>
</evidence>
<reference evidence="4" key="1">
    <citation type="journal article" date="2023" name="Int. J. Syst. Evol. Microbiol.">
        <title>Claveliimonas bilis gen. nov., sp. nov., deoxycholic acid-producing bacteria isolated from human faeces, and reclassification of Sellimonas monacensis Zenner et al. 2021 as Claveliimonas monacensis comb. nov.</title>
        <authorList>
            <person name="Hisatomi A."/>
            <person name="Kastawa N.W.E.P.G."/>
            <person name="Song I."/>
            <person name="Ohkuma M."/>
            <person name="Fukiya S."/>
            <person name="Sakamoto M."/>
        </authorList>
    </citation>
    <scope>NUCLEOTIDE SEQUENCE [LARGE SCALE GENOMIC DNA]</scope>
    <source>
        <strain evidence="4">12BBH14</strain>
    </source>
</reference>
<sequence length="322" mass="35180">MDFYKELQLNLENGIQGMETVLILTGKMAGEKRLVRDGENLSFPEEVRVFRERVSCSPKMIICGGGHVSMPVIAIGKMVGFQVTVLEDRPKFADCARKEGADRVICAPYEKALAEEKLDEDTYVVIVTRGHRYDSACLYSVLDRKEECAYVGMMGSRRRTSIVKEQMIQMGISQEKVGKVCTPIGLAIGAETPEEIAVSILGEIIEVKNKKQSKGGYSEELLDGILETRENGEEAVLATIVSRKGSAPRSVGTKMLILKDGSQIGTIGGGCAESEILQKGRQMLSDEKDGAFRLVQVDMTADQAEEEGMVCGGTIEVALEKI</sequence>
<feature type="domain" description="XdhC- CoxI" evidence="1">
    <location>
        <begin position="229"/>
        <end position="290"/>
    </location>
</feature>
<dbReference type="EMBL" id="AP027742">
    <property type="protein sequence ID" value="BDZ78369.1"/>
    <property type="molecule type" value="Genomic_DNA"/>
</dbReference>